<dbReference type="SMART" id="SM00331">
    <property type="entry name" value="PP2C_SIG"/>
    <property type="match status" value="1"/>
</dbReference>
<dbReference type="AlphaFoldDB" id="A0A8B4QDP1"/>
<organism evidence="2 4">
    <name type="scientific">Kurthia zopfii</name>
    <dbReference type="NCBI Taxonomy" id="1650"/>
    <lineage>
        <taxon>Bacteria</taxon>
        <taxon>Bacillati</taxon>
        <taxon>Bacillota</taxon>
        <taxon>Bacilli</taxon>
        <taxon>Bacillales</taxon>
        <taxon>Caryophanaceae</taxon>
        <taxon>Kurthia</taxon>
    </lineage>
</organism>
<sequence>MGMEGRNNFIHYTTMVQAKNNAEISGDLVNVILTEDCCIAAIADGLGSGAGANASATVVVNELSHEKVGNIADILYQSNLQMKGKRGAVAAIIKIRFEQKVIEYTSIGNISCYVFNPIQEKVIYPRQKTGYLSGMDQTFTVQAMEYQEGDFFLLHTDGIQLGNPRSLLDEEEFIKLQRMHSEVVHIQNDDASFIAGRLF</sequence>
<gene>
    <name evidence="3" type="ORF">DFR61_104115</name>
    <name evidence="2" type="ORF">NCTC10597_02648</name>
</gene>
<comment type="caution">
    <text evidence="2">The sequence shown here is derived from an EMBL/GenBank/DDBJ whole genome shotgun (WGS) entry which is preliminary data.</text>
</comment>
<dbReference type="EMBL" id="UGNP01000001">
    <property type="protein sequence ID" value="STX10856.1"/>
    <property type="molecule type" value="Genomic_DNA"/>
</dbReference>
<name>A0A8B4QDP1_9BACL</name>
<evidence type="ECO:0000313" key="2">
    <source>
        <dbReference type="EMBL" id="STX10856.1"/>
    </source>
</evidence>
<keyword evidence="5" id="KW-1185">Reference proteome</keyword>
<reference evidence="2 4" key="1">
    <citation type="submission" date="2018-06" db="EMBL/GenBank/DDBJ databases">
        <authorList>
            <consortium name="Pathogen Informatics"/>
            <person name="Doyle S."/>
        </authorList>
    </citation>
    <scope>NUCLEOTIDE SEQUENCE [LARGE SCALE GENOMIC DNA]</scope>
    <source>
        <strain evidence="2 4">NCTC10597</strain>
    </source>
</reference>
<protein>
    <submittedName>
        <fullName evidence="3">Serine phosphatase</fullName>
    </submittedName>
    <submittedName>
        <fullName evidence="2">Stage II sporulation protein E (SpoIIE)</fullName>
    </submittedName>
</protein>
<evidence type="ECO:0000313" key="5">
    <source>
        <dbReference type="Proteomes" id="UP000294641"/>
    </source>
</evidence>
<dbReference type="SUPFAM" id="SSF81606">
    <property type="entry name" value="PP2C-like"/>
    <property type="match status" value="1"/>
</dbReference>
<proteinExistence type="predicted"/>
<dbReference type="InterPro" id="IPR001932">
    <property type="entry name" value="PPM-type_phosphatase-like_dom"/>
</dbReference>
<dbReference type="PANTHER" id="PTHR35801:SF1">
    <property type="entry name" value="PHOSPHOSERINE PHOSPHATASE RSBX"/>
    <property type="match status" value="1"/>
</dbReference>
<dbReference type="RefSeq" id="WP_166636059.1">
    <property type="nucleotide sequence ID" value="NZ_BJUE01000002.1"/>
</dbReference>
<dbReference type="InterPro" id="IPR039248">
    <property type="entry name" value="Ptase_RsbX"/>
</dbReference>
<dbReference type="Pfam" id="PF07228">
    <property type="entry name" value="SpoIIE"/>
    <property type="match status" value="1"/>
</dbReference>
<reference evidence="3 5" key="2">
    <citation type="submission" date="2019-03" db="EMBL/GenBank/DDBJ databases">
        <title>Genomic Encyclopedia of Type Strains, Phase IV (KMG-IV): sequencing the most valuable type-strain genomes for metagenomic binning, comparative biology and taxonomic classification.</title>
        <authorList>
            <person name="Goeker M."/>
        </authorList>
    </citation>
    <scope>NUCLEOTIDE SEQUENCE [LARGE SCALE GENOMIC DNA]</scope>
    <source>
        <strain evidence="3 5">DSM 20580</strain>
    </source>
</reference>
<dbReference type="Gene3D" id="3.60.40.10">
    <property type="entry name" value="PPM-type phosphatase domain"/>
    <property type="match status" value="1"/>
</dbReference>
<feature type="domain" description="PPM-type phosphatase" evidence="1">
    <location>
        <begin position="11"/>
        <end position="198"/>
    </location>
</feature>
<dbReference type="PANTHER" id="PTHR35801">
    <property type="entry name" value="PHOSPHOSERINE PHOSPHATASE RSBX"/>
    <property type="match status" value="1"/>
</dbReference>
<accession>A0A8B4QDP1</accession>
<evidence type="ECO:0000313" key="4">
    <source>
        <dbReference type="Proteomes" id="UP000254330"/>
    </source>
</evidence>
<dbReference type="Proteomes" id="UP000254330">
    <property type="component" value="Unassembled WGS sequence"/>
</dbReference>
<evidence type="ECO:0000259" key="1">
    <source>
        <dbReference type="SMART" id="SM00331"/>
    </source>
</evidence>
<dbReference type="Proteomes" id="UP000294641">
    <property type="component" value="Unassembled WGS sequence"/>
</dbReference>
<dbReference type="InterPro" id="IPR036457">
    <property type="entry name" value="PPM-type-like_dom_sf"/>
</dbReference>
<evidence type="ECO:0000313" key="3">
    <source>
        <dbReference type="EMBL" id="TDR42225.1"/>
    </source>
</evidence>
<dbReference type="EMBL" id="SNZG01000004">
    <property type="protein sequence ID" value="TDR42225.1"/>
    <property type="molecule type" value="Genomic_DNA"/>
</dbReference>